<organism evidence="2 3">
    <name type="scientific">Neomoorella thermoacetica</name>
    <name type="common">Clostridium thermoaceticum</name>
    <dbReference type="NCBI Taxonomy" id="1525"/>
    <lineage>
        <taxon>Bacteria</taxon>
        <taxon>Bacillati</taxon>
        <taxon>Bacillota</taxon>
        <taxon>Clostridia</taxon>
        <taxon>Neomoorellales</taxon>
        <taxon>Neomoorellaceae</taxon>
        <taxon>Neomoorella</taxon>
    </lineage>
</organism>
<dbReference type="GO" id="GO:0016787">
    <property type="term" value="F:hydrolase activity"/>
    <property type="evidence" value="ECO:0007669"/>
    <property type="project" value="UniProtKB-KW"/>
</dbReference>
<gene>
    <name evidence="2" type="primary">yflN</name>
    <name evidence="2" type="ORF">MOTE_17540</name>
</gene>
<dbReference type="InterPro" id="IPR036866">
    <property type="entry name" value="RibonucZ/Hydroxyglut_hydro"/>
</dbReference>
<dbReference type="OrthoDB" id="11380at2"/>
<accession>A0A1J5NIU8</accession>
<dbReference type="CDD" id="cd07743">
    <property type="entry name" value="metallo-hydrolase-like_MBL-fold"/>
    <property type="match status" value="1"/>
</dbReference>
<dbReference type="SUPFAM" id="SSF56281">
    <property type="entry name" value="Metallo-hydrolase/oxidoreductase"/>
    <property type="match status" value="1"/>
</dbReference>
<keyword evidence="2" id="KW-0378">Hydrolase</keyword>
<feature type="domain" description="Metallo-beta-lactamase" evidence="1">
    <location>
        <begin position="16"/>
        <end position="207"/>
    </location>
</feature>
<dbReference type="AlphaFoldDB" id="A0A1J5NIU8"/>
<dbReference type="EC" id="3.-.-.-" evidence="2"/>
<dbReference type="PANTHER" id="PTHR42951:SF14">
    <property type="entry name" value="METALLO-BETA-LACTAMASE SUPERFAMILY PROTEIN"/>
    <property type="match status" value="1"/>
</dbReference>
<dbReference type="Proteomes" id="UP000182811">
    <property type="component" value="Unassembled WGS sequence"/>
</dbReference>
<reference evidence="2 3" key="1">
    <citation type="submission" date="2016-08" db="EMBL/GenBank/DDBJ databases">
        <title>Genome-based comparison of Moorella thermoacetic strains.</title>
        <authorList>
            <person name="Poehlein A."/>
            <person name="Bengelsdorf F.R."/>
            <person name="Esser C."/>
            <person name="Duerre P."/>
            <person name="Daniel R."/>
        </authorList>
    </citation>
    <scope>NUCLEOTIDE SEQUENCE [LARGE SCALE GENOMIC DNA]</scope>
    <source>
        <strain evidence="2 3">DSM 21394</strain>
    </source>
</reference>
<sequence>MELVKIHGHTYYIPGATNTGVFTTKSGYCVLIDSGINNTVAHKISKVLAERGLKPRYLLTTHGHADHFGAHNLLKELYPGLEVLASPGEKVYMENNLQATTTLYGAAPYDEIKVPLLFARSTPVDMTITPGPLKLLDQHLEAIATPGHTAGHLAFLTPDGVLFSGDAVFDPGILAKYPLPFLLDIEAELATLQAIAGLEIKYLLPAHGQEVITEVDPVLEANRRQIANCLDIIVELLSQPLTREDLLAQVAILEDITMDIPHYFLNLSSLSAFLSYLKDKGRISCSVENGKLYYFAI</sequence>
<dbReference type="SMART" id="SM00849">
    <property type="entry name" value="Lactamase_B"/>
    <property type="match status" value="1"/>
</dbReference>
<evidence type="ECO:0000313" key="2">
    <source>
        <dbReference type="EMBL" id="OIQ58762.1"/>
    </source>
</evidence>
<proteinExistence type="predicted"/>
<dbReference type="PANTHER" id="PTHR42951">
    <property type="entry name" value="METALLO-BETA-LACTAMASE DOMAIN-CONTAINING"/>
    <property type="match status" value="1"/>
</dbReference>
<comment type="caution">
    <text evidence="2">The sequence shown here is derived from an EMBL/GenBank/DDBJ whole genome shotgun (WGS) entry which is preliminary data.</text>
</comment>
<dbReference type="InterPro" id="IPR001279">
    <property type="entry name" value="Metallo-B-lactamas"/>
</dbReference>
<dbReference type="Gene3D" id="3.60.15.10">
    <property type="entry name" value="Ribonuclease Z/Hydroxyacylglutathione hydrolase-like"/>
    <property type="match status" value="1"/>
</dbReference>
<dbReference type="EMBL" id="MDDC01000012">
    <property type="protein sequence ID" value="OIQ58762.1"/>
    <property type="molecule type" value="Genomic_DNA"/>
</dbReference>
<evidence type="ECO:0000259" key="1">
    <source>
        <dbReference type="SMART" id="SM00849"/>
    </source>
</evidence>
<evidence type="ECO:0000313" key="3">
    <source>
        <dbReference type="Proteomes" id="UP000182811"/>
    </source>
</evidence>
<dbReference type="InterPro" id="IPR050855">
    <property type="entry name" value="NDM-1-like"/>
</dbReference>
<protein>
    <submittedName>
        <fullName evidence="2">Putative metallo-hydrolase YflN</fullName>
        <ecNumber evidence="2">3.-.-.-</ecNumber>
    </submittedName>
</protein>
<dbReference type="Pfam" id="PF00753">
    <property type="entry name" value="Lactamase_B"/>
    <property type="match status" value="1"/>
</dbReference>
<name>A0A1J5NIU8_NEOTH</name>